<keyword evidence="1" id="KW-1133">Transmembrane helix</keyword>
<sequence length="219" mass="25856">MNFFIWIGIILLVFLLIIPFTSIRIEVLYQRTKENDQGRVEVRALFGLIRFQLKLPKLDFKGLDQGIHMKSKANIITKTRMEDKIGPKSIQFFKEKYQELLDHFTDFIEVTNWFLSKVTCEKWIWHTKVGTGDAAEAGILTGMIWGVKSTLVGFISHYIQWQTYPLLNVQPAFHQAMFDIYFHSIIRFRIGHAILAMKRLVWDQFVRRDKKWQSIQSKA</sequence>
<dbReference type="InterPro" id="IPR021338">
    <property type="entry name" value="DUF2953"/>
</dbReference>
<dbReference type="Pfam" id="PF11167">
    <property type="entry name" value="DUF2953"/>
    <property type="match status" value="1"/>
</dbReference>
<keyword evidence="1" id="KW-0812">Transmembrane</keyword>
<reference evidence="2 3" key="1">
    <citation type="submission" date="2018-06" db="EMBL/GenBank/DDBJ databases">
        <title>Thermoflavimicrobium daqus sp. nov., a thermophilic microbe isolated from Moutai-flavour Daqu.</title>
        <authorList>
            <person name="Wang X."/>
            <person name="Zhou H."/>
        </authorList>
    </citation>
    <scope>NUCLEOTIDE SEQUENCE [LARGE SCALE GENOMIC DNA]</scope>
    <source>
        <strain evidence="2 3">FBKL4.011</strain>
    </source>
</reference>
<organism evidence="2 3">
    <name type="scientific">Thermoflavimicrobium daqui</name>
    <dbReference type="NCBI Taxonomy" id="2137476"/>
    <lineage>
        <taxon>Bacteria</taxon>
        <taxon>Bacillati</taxon>
        <taxon>Bacillota</taxon>
        <taxon>Bacilli</taxon>
        <taxon>Bacillales</taxon>
        <taxon>Thermoactinomycetaceae</taxon>
        <taxon>Thermoflavimicrobium</taxon>
    </lineage>
</organism>
<evidence type="ECO:0000256" key="1">
    <source>
        <dbReference type="SAM" id="Phobius"/>
    </source>
</evidence>
<proteinExistence type="predicted"/>
<protein>
    <recommendedName>
        <fullName evidence="4">DUF2953 domain-containing protein</fullName>
    </recommendedName>
</protein>
<comment type="caution">
    <text evidence="2">The sequence shown here is derived from an EMBL/GenBank/DDBJ whole genome shotgun (WGS) entry which is preliminary data.</text>
</comment>
<dbReference type="Proteomes" id="UP000251213">
    <property type="component" value="Unassembled WGS sequence"/>
</dbReference>
<evidence type="ECO:0000313" key="2">
    <source>
        <dbReference type="EMBL" id="RAL22679.1"/>
    </source>
</evidence>
<gene>
    <name evidence="2" type="ORF">DL897_13505</name>
</gene>
<reference evidence="2 3" key="2">
    <citation type="submission" date="2018-06" db="EMBL/GenBank/DDBJ databases">
        <authorList>
            <person name="Zhirakovskaya E."/>
        </authorList>
    </citation>
    <scope>NUCLEOTIDE SEQUENCE [LARGE SCALE GENOMIC DNA]</scope>
    <source>
        <strain evidence="2 3">FBKL4.011</strain>
    </source>
</reference>
<dbReference type="AlphaFoldDB" id="A0A364K2Z6"/>
<dbReference type="OrthoDB" id="1683589at2"/>
<evidence type="ECO:0008006" key="4">
    <source>
        <dbReference type="Google" id="ProtNLM"/>
    </source>
</evidence>
<keyword evidence="3" id="KW-1185">Reference proteome</keyword>
<accession>A0A364K2Z6</accession>
<feature type="transmembrane region" description="Helical" evidence="1">
    <location>
        <begin position="6"/>
        <end position="29"/>
    </location>
</feature>
<keyword evidence="1" id="KW-0472">Membrane</keyword>
<dbReference type="EMBL" id="QJKK01000008">
    <property type="protein sequence ID" value="RAL22679.1"/>
    <property type="molecule type" value="Genomic_DNA"/>
</dbReference>
<evidence type="ECO:0000313" key="3">
    <source>
        <dbReference type="Proteomes" id="UP000251213"/>
    </source>
</evidence>
<dbReference type="RefSeq" id="WP_113659682.1">
    <property type="nucleotide sequence ID" value="NZ_KZ845670.1"/>
</dbReference>
<name>A0A364K2Z6_9BACL</name>